<dbReference type="EMBL" id="JBBPBK010000003">
    <property type="protein sequence ID" value="KAK9288325.1"/>
    <property type="molecule type" value="Genomic_DNA"/>
</dbReference>
<feature type="compositionally biased region" description="Low complexity" evidence="1">
    <location>
        <begin position="1"/>
        <end position="20"/>
    </location>
</feature>
<feature type="transmembrane region" description="Helical" evidence="2">
    <location>
        <begin position="73"/>
        <end position="91"/>
    </location>
</feature>
<protein>
    <submittedName>
        <fullName evidence="3">Uncharacterized protein</fullName>
    </submittedName>
</protein>
<dbReference type="AlphaFoldDB" id="A0AAP0X7R2"/>
<evidence type="ECO:0000313" key="3">
    <source>
        <dbReference type="EMBL" id="KAK9288325.1"/>
    </source>
</evidence>
<organism evidence="3 4">
    <name type="scientific">Liquidambar formosana</name>
    <name type="common">Formosan gum</name>
    <dbReference type="NCBI Taxonomy" id="63359"/>
    <lineage>
        <taxon>Eukaryota</taxon>
        <taxon>Viridiplantae</taxon>
        <taxon>Streptophyta</taxon>
        <taxon>Embryophyta</taxon>
        <taxon>Tracheophyta</taxon>
        <taxon>Spermatophyta</taxon>
        <taxon>Magnoliopsida</taxon>
        <taxon>eudicotyledons</taxon>
        <taxon>Gunneridae</taxon>
        <taxon>Pentapetalae</taxon>
        <taxon>Saxifragales</taxon>
        <taxon>Altingiaceae</taxon>
        <taxon>Liquidambar</taxon>
    </lineage>
</organism>
<keyword evidence="2" id="KW-1133">Transmembrane helix</keyword>
<sequence>MATKATDSSTVTTVHRTSSTNDKSNQSKLCELHPVVKYEKPRYGHRKIDSGSEKSNSGHRNAEGAHRLDIPSLLWLLCVCVIFLLVSRLFYH</sequence>
<feature type="region of interest" description="Disordered" evidence="1">
    <location>
        <begin position="43"/>
        <end position="63"/>
    </location>
</feature>
<reference evidence="3 4" key="1">
    <citation type="journal article" date="2024" name="Plant J.">
        <title>Genome sequences and population genomics reveal climatic adaptation and genomic divergence between two closely related sweetgum species.</title>
        <authorList>
            <person name="Xu W.Q."/>
            <person name="Ren C.Q."/>
            <person name="Zhang X.Y."/>
            <person name="Comes H.P."/>
            <person name="Liu X.H."/>
            <person name="Li Y.G."/>
            <person name="Kettle C.J."/>
            <person name="Jalonen R."/>
            <person name="Gaisberger H."/>
            <person name="Ma Y.Z."/>
            <person name="Qiu Y.X."/>
        </authorList>
    </citation>
    <scope>NUCLEOTIDE SEQUENCE [LARGE SCALE GENOMIC DNA]</scope>
    <source>
        <strain evidence="3">Hangzhou</strain>
    </source>
</reference>
<accession>A0AAP0X7R2</accession>
<evidence type="ECO:0000313" key="4">
    <source>
        <dbReference type="Proteomes" id="UP001415857"/>
    </source>
</evidence>
<dbReference type="Proteomes" id="UP001415857">
    <property type="component" value="Unassembled WGS sequence"/>
</dbReference>
<gene>
    <name evidence="3" type="ORF">L1049_016776</name>
</gene>
<keyword evidence="2" id="KW-0472">Membrane</keyword>
<comment type="caution">
    <text evidence="3">The sequence shown here is derived from an EMBL/GenBank/DDBJ whole genome shotgun (WGS) entry which is preliminary data.</text>
</comment>
<evidence type="ECO:0000256" key="1">
    <source>
        <dbReference type="SAM" id="MobiDB-lite"/>
    </source>
</evidence>
<feature type="compositionally biased region" description="Basic and acidic residues" evidence="1">
    <location>
        <begin position="43"/>
        <end position="52"/>
    </location>
</feature>
<proteinExistence type="predicted"/>
<name>A0AAP0X7R2_LIQFO</name>
<keyword evidence="2" id="KW-0812">Transmembrane</keyword>
<feature type="region of interest" description="Disordered" evidence="1">
    <location>
        <begin position="1"/>
        <end position="26"/>
    </location>
</feature>
<evidence type="ECO:0000256" key="2">
    <source>
        <dbReference type="SAM" id="Phobius"/>
    </source>
</evidence>
<keyword evidence="4" id="KW-1185">Reference proteome</keyword>